<accession>A0A7L0WQY1</accession>
<feature type="transmembrane region" description="Helical" evidence="1">
    <location>
        <begin position="7"/>
        <end position="27"/>
    </location>
</feature>
<organism evidence="2 3">
    <name type="scientific">Alectura lathami</name>
    <name type="common">Australian brush turkey</name>
    <dbReference type="NCBI Taxonomy" id="81907"/>
    <lineage>
        <taxon>Eukaryota</taxon>
        <taxon>Metazoa</taxon>
        <taxon>Chordata</taxon>
        <taxon>Craniata</taxon>
        <taxon>Vertebrata</taxon>
        <taxon>Euteleostomi</taxon>
        <taxon>Archelosauria</taxon>
        <taxon>Archosauria</taxon>
        <taxon>Dinosauria</taxon>
        <taxon>Saurischia</taxon>
        <taxon>Theropoda</taxon>
        <taxon>Coelurosauria</taxon>
        <taxon>Aves</taxon>
        <taxon>Neognathae</taxon>
        <taxon>Galloanserae</taxon>
        <taxon>Galliformes</taxon>
        <taxon>Megapodiidae</taxon>
        <taxon>Alectura</taxon>
    </lineage>
</organism>
<proteinExistence type="predicted"/>
<feature type="non-terminal residue" evidence="2">
    <location>
        <position position="1"/>
    </location>
</feature>
<comment type="caution">
    <text evidence="2">The sequence shown here is derived from an EMBL/GenBank/DDBJ whole genome shotgun (WGS) entry which is preliminary data.</text>
</comment>
<gene>
    <name evidence="2" type="primary">Abca10_0</name>
    <name evidence="2" type="ORF">ALELAT_R15188</name>
</gene>
<dbReference type="EMBL" id="VXAV01010359">
    <property type="protein sequence ID" value="NXL94073.1"/>
    <property type="molecule type" value="Genomic_DNA"/>
</dbReference>
<feature type="non-terminal residue" evidence="2">
    <location>
        <position position="104"/>
    </location>
</feature>
<keyword evidence="1" id="KW-0812">Transmembrane</keyword>
<reference evidence="2 3" key="1">
    <citation type="submission" date="2019-09" db="EMBL/GenBank/DDBJ databases">
        <title>Bird 10,000 Genomes (B10K) Project - Family phase.</title>
        <authorList>
            <person name="Zhang G."/>
        </authorList>
    </citation>
    <scope>NUCLEOTIDE SEQUENCE [LARGE SCALE GENOMIC DNA]</scope>
    <source>
        <strain evidence="2">B10K-DU-001-39</strain>
        <tissue evidence="2">Muscle</tissue>
    </source>
</reference>
<protein>
    <submittedName>
        <fullName evidence="2">ABCAA protein</fullName>
    </submittedName>
</protein>
<dbReference type="Proteomes" id="UP000562322">
    <property type="component" value="Unassembled WGS sequence"/>
</dbReference>
<keyword evidence="3" id="KW-1185">Reference proteome</keyword>
<dbReference type="OrthoDB" id="9330248at2759"/>
<keyword evidence="1" id="KW-0472">Membrane</keyword>
<keyword evidence="1" id="KW-1133">Transmembrane helix</keyword>
<evidence type="ECO:0000256" key="1">
    <source>
        <dbReference type="SAM" id="Phobius"/>
    </source>
</evidence>
<evidence type="ECO:0000313" key="2">
    <source>
        <dbReference type="EMBL" id="NXL94073.1"/>
    </source>
</evidence>
<dbReference type="AlphaFoldDB" id="A0A7L0WQY1"/>
<sequence length="104" mass="11738">HIFPPRLLFFGMFVFQMLMLFIGLQLWHTSKSELTASLYFLPTEGKAQSKLTNLLIINDTGSEIEDFIAALKIQNIMPEIAREKYSTSLPGYNGAIKISLEGKV</sequence>
<evidence type="ECO:0000313" key="3">
    <source>
        <dbReference type="Proteomes" id="UP000562322"/>
    </source>
</evidence>
<name>A0A7L0WQY1_ALELA</name>